<evidence type="ECO:0000313" key="2">
    <source>
        <dbReference type="EMBL" id="AOH85138.1"/>
    </source>
</evidence>
<dbReference type="EMBL" id="CP014168">
    <property type="protein sequence ID" value="AOH85138.1"/>
    <property type="molecule type" value="Genomic_DNA"/>
</dbReference>
<dbReference type="PROSITE" id="PS51257">
    <property type="entry name" value="PROKAR_LIPOPROTEIN"/>
    <property type="match status" value="1"/>
</dbReference>
<name>A0A1B3ZCI4_9SPHN</name>
<dbReference type="AlphaFoldDB" id="A0A1B3ZCI4"/>
<proteinExistence type="predicted"/>
<protein>
    <submittedName>
        <fullName evidence="2">Uncharacterized protein</fullName>
    </submittedName>
</protein>
<feature type="transmembrane region" description="Helical" evidence="1">
    <location>
        <begin position="79"/>
        <end position="103"/>
    </location>
</feature>
<dbReference type="Proteomes" id="UP000094256">
    <property type="component" value="Chromosome"/>
</dbReference>
<evidence type="ECO:0000313" key="3">
    <source>
        <dbReference type="Proteomes" id="UP000094256"/>
    </source>
</evidence>
<feature type="transmembrane region" description="Helical" evidence="1">
    <location>
        <begin position="48"/>
        <end position="67"/>
    </location>
</feature>
<keyword evidence="3" id="KW-1185">Reference proteome</keyword>
<reference evidence="2 3" key="1">
    <citation type="submission" date="2016-01" db="EMBL/GenBank/DDBJ databases">
        <title>Complete genome and mega plasmid sequence of Sphingomonas panacis DCY99 elicits systemic resistance in rice to Xanthomonas oryzae.</title>
        <authorList>
            <person name="Kim Y.J."/>
            <person name="Yang D.C."/>
            <person name="Sing P."/>
        </authorList>
    </citation>
    <scope>NUCLEOTIDE SEQUENCE [LARGE SCALE GENOMIC DNA]</scope>
    <source>
        <strain evidence="2 3">DCY99</strain>
    </source>
</reference>
<feature type="transmembrane region" description="Helical" evidence="1">
    <location>
        <begin position="12"/>
        <end position="36"/>
    </location>
</feature>
<keyword evidence="1" id="KW-0812">Transmembrane</keyword>
<sequence>MPNHRVIVATGFRIIGLATALLSSALAITVGIAACIVAPSATQPRPDYLSVTQYGLIGLIANAASGAGEIMSLLNGMAAAIFGLIAVLALIAASFGVLLYAVGRGLRHLRHGRDSSRPPSR</sequence>
<gene>
    <name evidence="2" type="ORF">AWL63_15410</name>
</gene>
<organism evidence="2 3">
    <name type="scientific">Sphingomonas panacis</name>
    <dbReference type="NCBI Taxonomy" id="1560345"/>
    <lineage>
        <taxon>Bacteria</taxon>
        <taxon>Pseudomonadati</taxon>
        <taxon>Pseudomonadota</taxon>
        <taxon>Alphaproteobacteria</taxon>
        <taxon>Sphingomonadales</taxon>
        <taxon>Sphingomonadaceae</taxon>
        <taxon>Sphingomonas</taxon>
    </lineage>
</organism>
<accession>A0A1B3ZCI4</accession>
<keyword evidence="1" id="KW-0472">Membrane</keyword>
<keyword evidence="1" id="KW-1133">Transmembrane helix</keyword>
<evidence type="ECO:0000256" key="1">
    <source>
        <dbReference type="SAM" id="Phobius"/>
    </source>
</evidence>
<dbReference type="KEGG" id="span:AWL63_15410"/>